<feature type="domain" description="DNA primase/polymerase bifunctional N-terminal" evidence="2">
    <location>
        <begin position="29"/>
        <end position="193"/>
    </location>
</feature>
<protein>
    <submittedName>
        <fullName evidence="3">Bifunctional DNA primase/polymerase</fullName>
    </submittedName>
</protein>
<reference evidence="3" key="1">
    <citation type="submission" date="2020-11" db="EMBL/GenBank/DDBJ databases">
        <title>Nocardioides sp. nov., isolated from Soil of Cynanchum wilfordii Hemsley rhizosphere.</title>
        <authorList>
            <person name="Lee J.-S."/>
            <person name="Suh M.K."/>
            <person name="Kim J.-S."/>
        </authorList>
    </citation>
    <scope>NUCLEOTIDE SEQUENCE</scope>
    <source>
        <strain evidence="3">KCTC 19275</strain>
    </source>
</reference>
<organism evidence="3 4">
    <name type="scientific">Nocardioides islandensis</name>
    <dbReference type="NCBI Taxonomy" id="433663"/>
    <lineage>
        <taxon>Bacteria</taxon>
        <taxon>Bacillati</taxon>
        <taxon>Actinomycetota</taxon>
        <taxon>Actinomycetes</taxon>
        <taxon>Propionibacteriales</taxon>
        <taxon>Nocardioidaceae</taxon>
        <taxon>Nocardioides</taxon>
    </lineage>
</organism>
<dbReference type="SUPFAM" id="SSF56747">
    <property type="entry name" value="Prim-pol domain"/>
    <property type="match status" value="1"/>
</dbReference>
<dbReference type="AlphaFoldDB" id="A0A930V8C7"/>
<dbReference type="RefSeq" id="WP_194705950.1">
    <property type="nucleotide sequence ID" value="NZ_JADKPN010000002.1"/>
</dbReference>
<dbReference type="SMART" id="SM00942">
    <property type="entry name" value="PriCT_1"/>
    <property type="match status" value="1"/>
</dbReference>
<dbReference type="InterPro" id="IPR014820">
    <property type="entry name" value="PriCT_1"/>
</dbReference>
<keyword evidence="4" id="KW-1185">Reference proteome</keyword>
<comment type="caution">
    <text evidence="3">The sequence shown here is derived from an EMBL/GenBank/DDBJ whole genome shotgun (WGS) entry which is preliminary data.</text>
</comment>
<dbReference type="CDD" id="cd04859">
    <property type="entry name" value="Prim_Pol"/>
    <property type="match status" value="1"/>
</dbReference>
<proteinExistence type="predicted"/>
<dbReference type="EMBL" id="JADKPN010000002">
    <property type="protein sequence ID" value="MBF4762774.1"/>
    <property type="molecule type" value="Genomic_DNA"/>
</dbReference>
<feature type="domain" description="Primase C-terminal 1" evidence="1">
    <location>
        <begin position="221"/>
        <end position="284"/>
    </location>
</feature>
<evidence type="ECO:0000313" key="3">
    <source>
        <dbReference type="EMBL" id="MBF4762774.1"/>
    </source>
</evidence>
<sequence length="302" mass="32486">MFDPSNPIPDWTVSTMQRVATEPTLADAAIRFANLGIPVFPCVPGGKQPLTSNGFHDATSSARTVHAWWQRTPDANIGLPTGAKTGILVVDIDVHPGGSGFAAFEHARSEGLADNWAWMVRTPSGGIHAYYPAGTDREQRSWQVPSAHIDFRGDGGYVIAPPSRIEVGGVLKTYDVIAVTTLPAKPLDAIQLRQFLEPPRPRPVAPPQGLPPKGCRPEALARVVALTPEGGRNRALFWASCRMAEDGQSRANAVTYLMPAAQYAGLPDREIDSTIDSAFRIASRLGPVSRLGPTQRSEAIQL</sequence>
<dbReference type="Proteomes" id="UP000640489">
    <property type="component" value="Unassembled WGS sequence"/>
</dbReference>
<evidence type="ECO:0000259" key="2">
    <source>
        <dbReference type="SMART" id="SM00943"/>
    </source>
</evidence>
<dbReference type="Pfam" id="PF09250">
    <property type="entry name" value="Prim-Pol"/>
    <property type="match status" value="1"/>
</dbReference>
<evidence type="ECO:0000259" key="1">
    <source>
        <dbReference type="SMART" id="SM00942"/>
    </source>
</evidence>
<dbReference type="SMART" id="SM00943">
    <property type="entry name" value="Prim-Pol"/>
    <property type="match status" value="1"/>
</dbReference>
<gene>
    <name evidence="3" type="ORF">ISU07_06515</name>
</gene>
<accession>A0A930V8C7</accession>
<dbReference type="InterPro" id="IPR015330">
    <property type="entry name" value="DNA_primase/pol_bifunc_N"/>
</dbReference>
<evidence type="ECO:0000313" key="4">
    <source>
        <dbReference type="Proteomes" id="UP000640489"/>
    </source>
</evidence>
<name>A0A930V8C7_9ACTN</name>